<dbReference type="RefSeq" id="WP_354226285.1">
    <property type="nucleotide sequence ID" value="NZ_JBEPSN010000001.1"/>
</dbReference>
<evidence type="ECO:0000313" key="6">
    <source>
        <dbReference type="EMBL" id="MET4538678.1"/>
    </source>
</evidence>
<dbReference type="Gene3D" id="1.10.357.10">
    <property type="entry name" value="Tetracycline Repressor, domain 2"/>
    <property type="match status" value="1"/>
</dbReference>
<dbReference type="EMBL" id="JBEPSN010000001">
    <property type="protein sequence ID" value="MET4538678.1"/>
    <property type="molecule type" value="Genomic_DNA"/>
</dbReference>
<evidence type="ECO:0000313" key="7">
    <source>
        <dbReference type="Proteomes" id="UP001549307"/>
    </source>
</evidence>
<proteinExistence type="predicted"/>
<comment type="caution">
    <text evidence="6">The sequence shown here is derived from an EMBL/GenBank/DDBJ whole genome shotgun (WGS) entry which is preliminary data.</text>
</comment>
<dbReference type="PANTHER" id="PTHR30055:SF234">
    <property type="entry name" value="HTH-TYPE TRANSCRIPTIONAL REGULATOR BETI"/>
    <property type="match status" value="1"/>
</dbReference>
<reference evidence="6 7" key="1">
    <citation type="submission" date="2024-06" db="EMBL/GenBank/DDBJ databases">
        <title>Sorghum-associated microbial communities from plants grown in Nebraska, USA.</title>
        <authorList>
            <person name="Schachtman D."/>
        </authorList>
    </citation>
    <scope>NUCLEOTIDE SEQUENCE [LARGE SCALE GENOMIC DNA]</scope>
    <source>
        <strain evidence="6 7">3552</strain>
    </source>
</reference>
<organism evidence="6 7">
    <name type="scientific">Arthrobacter bambusae</name>
    <dbReference type="NCBI Taxonomy" id="1338426"/>
    <lineage>
        <taxon>Bacteria</taxon>
        <taxon>Bacillati</taxon>
        <taxon>Actinomycetota</taxon>
        <taxon>Actinomycetes</taxon>
        <taxon>Micrococcales</taxon>
        <taxon>Micrococcaceae</taxon>
        <taxon>Arthrobacter</taxon>
    </lineage>
</organism>
<gene>
    <name evidence="6" type="ORF">ABIE37_000433</name>
</gene>
<dbReference type="InterPro" id="IPR001647">
    <property type="entry name" value="HTH_TetR"/>
</dbReference>
<feature type="DNA-binding region" description="H-T-H motif" evidence="4">
    <location>
        <begin position="49"/>
        <end position="68"/>
    </location>
</feature>
<evidence type="ECO:0000256" key="2">
    <source>
        <dbReference type="ARBA" id="ARBA00023125"/>
    </source>
</evidence>
<dbReference type="PANTHER" id="PTHR30055">
    <property type="entry name" value="HTH-TYPE TRANSCRIPTIONAL REGULATOR RUTR"/>
    <property type="match status" value="1"/>
</dbReference>
<keyword evidence="3" id="KW-0804">Transcription</keyword>
<protein>
    <submittedName>
        <fullName evidence="6">AcrR family transcriptional regulator</fullName>
    </submittedName>
</protein>
<evidence type="ECO:0000259" key="5">
    <source>
        <dbReference type="PROSITE" id="PS50977"/>
    </source>
</evidence>
<feature type="domain" description="HTH tetR-type" evidence="5">
    <location>
        <begin position="26"/>
        <end position="86"/>
    </location>
</feature>
<dbReference type="InterPro" id="IPR009057">
    <property type="entry name" value="Homeodomain-like_sf"/>
</dbReference>
<evidence type="ECO:0000256" key="3">
    <source>
        <dbReference type="ARBA" id="ARBA00023163"/>
    </source>
</evidence>
<evidence type="ECO:0000256" key="1">
    <source>
        <dbReference type="ARBA" id="ARBA00023015"/>
    </source>
</evidence>
<sequence>MSSSSYKAARDTFAHRLEEWNWAGQGASRRHILEAFLQLAIANGFSSVSMRTIANAVNIKPPSLYSHFPNGRDEIVAESLRWHFHRFGSALLEAVDHAESADDFWDAMVRLHFTRQVRLPESNLWDLLVATDRMASILPADLRAQVDDWVALHENMYAAAARDMGHSHPEEKVRIVVTLLEGARRWAPGNYNDAELGIMADKAVQVSRTILGAELPGEP</sequence>
<keyword evidence="7" id="KW-1185">Reference proteome</keyword>
<dbReference type="SUPFAM" id="SSF46689">
    <property type="entry name" value="Homeodomain-like"/>
    <property type="match status" value="1"/>
</dbReference>
<accession>A0ABV2P1S1</accession>
<dbReference type="Proteomes" id="UP001549307">
    <property type="component" value="Unassembled WGS sequence"/>
</dbReference>
<dbReference type="InterPro" id="IPR050109">
    <property type="entry name" value="HTH-type_TetR-like_transc_reg"/>
</dbReference>
<name>A0ABV2P1S1_9MICC</name>
<keyword evidence="2 4" id="KW-0238">DNA-binding</keyword>
<keyword evidence="1" id="KW-0805">Transcription regulation</keyword>
<dbReference type="GeneID" id="92751402"/>
<dbReference type="PROSITE" id="PS50977">
    <property type="entry name" value="HTH_TETR_2"/>
    <property type="match status" value="1"/>
</dbReference>
<evidence type="ECO:0000256" key="4">
    <source>
        <dbReference type="PROSITE-ProRule" id="PRU00335"/>
    </source>
</evidence>
<dbReference type="Pfam" id="PF00440">
    <property type="entry name" value="TetR_N"/>
    <property type="match status" value="1"/>
</dbReference>